<proteinExistence type="predicted"/>
<comment type="caution">
    <text evidence="1">The sequence shown here is derived from an EMBL/GenBank/DDBJ whole genome shotgun (WGS) entry which is preliminary data.</text>
</comment>
<keyword evidence="2" id="KW-1185">Reference proteome</keyword>
<organism evidence="1 2">
    <name type="scientific">Nepenthes gracilis</name>
    <name type="common">Slender pitcher plant</name>
    <dbReference type="NCBI Taxonomy" id="150966"/>
    <lineage>
        <taxon>Eukaryota</taxon>
        <taxon>Viridiplantae</taxon>
        <taxon>Streptophyta</taxon>
        <taxon>Embryophyta</taxon>
        <taxon>Tracheophyta</taxon>
        <taxon>Spermatophyta</taxon>
        <taxon>Magnoliopsida</taxon>
        <taxon>eudicotyledons</taxon>
        <taxon>Gunneridae</taxon>
        <taxon>Pentapetalae</taxon>
        <taxon>Caryophyllales</taxon>
        <taxon>Nepenthaceae</taxon>
        <taxon>Nepenthes</taxon>
    </lineage>
</organism>
<accession>A0AAD3SVP4</accession>
<reference evidence="1" key="1">
    <citation type="submission" date="2023-05" db="EMBL/GenBank/DDBJ databases">
        <title>Nepenthes gracilis genome sequencing.</title>
        <authorList>
            <person name="Fukushima K."/>
        </authorList>
    </citation>
    <scope>NUCLEOTIDE SEQUENCE</scope>
    <source>
        <strain evidence="1">SING2019-196</strain>
    </source>
</reference>
<name>A0AAD3SVP4_NEPGR</name>
<evidence type="ECO:0000313" key="1">
    <source>
        <dbReference type="EMBL" id="GMH16851.1"/>
    </source>
</evidence>
<dbReference type="AlphaFoldDB" id="A0AAD3SVP4"/>
<dbReference type="Proteomes" id="UP001279734">
    <property type="component" value="Unassembled WGS sequence"/>
</dbReference>
<protein>
    <submittedName>
        <fullName evidence="1">Uncharacterized protein</fullName>
    </submittedName>
</protein>
<evidence type="ECO:0000313" key="2">
    <source>
        <dbReference type="Proteomes" id="UP001279734"/>
    </source>
</evidence>
<gene>
    <name evidence="1" type="ORF">Nepgr_018692</name>
</gene>
<sequence>MEEVDWVCLDQNIMQKAASTLLWKFRPWWNGVEETGYTLLDSKVPTLGIWSRSRLAFGQHAIYAISSKLLYIEHIRGEGCNLHAVMGNMREAGVVVSTRVAH</sequence>
<dbReference type="EMBL" id="BSYO01000017">
    <property type="protein sequence ID" value="GMH16851.1"/>
    <property type="molecule type" value="Genomic_DNA"/>
</dbReference>